<dbReference type="SUPFAM" id="SSF51735">
    <property type="entry name" value="NAD(P)-binding Rossmann-fold domains"/>
    <property type="match status" value="1"/>
</dbReference>
<dbReference type="InterPro" id="IPR013328">
    <property type="entry name" value="6PGD_dom2"/>
</dbReference>
<feature type="domain" description="Mannitol dehydrogenase N-terminal" evidence="4">
    <location>
        <begin position="16"/>
        <end position="257"/>
    </location>
</feature>
<dbReference type="SUPFAM" id="SSF48179">
    <property type="entry name" value="6-phosphogluconate dehydrogenase C-terminal domain-like"/>
    <property type="match status" value="1"/>
</dbReference>
<feature type="domain" description="Mannitol dehydrogenase C-terminal" evidence="5">
    <location>
        <begin position="272"/>
        <end position="470"/>
    </location>
</feature>
<reference evidence="6 7" key="1">
    <citation type="submission" date="2021-08" db="EMBL/GenBank/DDBJ databases">
        <title>FDA dAtabase for Regulatory Grade micrObial Sequences (FDA-ARGOS): Supporting development and validation of Infectious Disease Dx tests.</title>
        <authorList>
            <person name="Sproer C."/>
            <person name="Gronow S."/>
            <person name="Severitt S."/>
            <person name="Schroder I."/>
            <person name="Tallon L."/>
            <person name="Sadzewicz L."/>
            <person name="Zhao X."/>
            <person name="Boylan J."/>
            <person name="Ott S."/>
            <person name="Bowen H."/>
            <person name="Vavikolanu K."/>
            <person name="Hazen T."/>
            <person name="Aluvathingal J."/>
            <person name="Nadendla S."/>
            <person name="Lowell S."/>
            <person name="Myers T."/>
            <person name="Yan Y."/>
            <person name="Sichtig H."/>
        </authorList>
    </citation>
    <scope>NUCLEOTIDE SEQUENCE [LARGE SCALE GENOMIC DNA]</scope>
    <source>
        <strain evidence="6 7">FDAARGOS_1460</strain>
    </source>
</reference>
<dbReference type="InterPro" id="IPR036291">
    <property type="entry name" value="NAD(P)-bd_dom_sf"/>
</dbReference>
<dbReference type="EMBL" id="JAIPME010000002">
    <property type="protein sequence ID" value="MBZ2386177.1"/>
    <property type="molecule type" value="Genomic_DNA"/>
</dbReference>
<dbReference type="EC" id="1.1.1.58" evidence="6"/>
<accession>A0ABS7SXA3</accession>
<dbReference type="GO" id="GO:0009026">
    <property type="term" value="F:tagaturonate reductase activity"/>
    <property type="evidence" value="ECO:0007669"/>
    <property type="project" value="UniProtKB-EC"/>
</dbReference>
<dbReference type="Gene3D" id="3.40.50.720">
    <property type="entry name" value="NAD(P)-binding Rossmann-like Domain"/>
    <property type="match status" value="1"/>
</dbReference>
<dbReference type="NCBIfam" id="NF002969">
    <property type="entry name" value="PRK03643.1"/>
    <property type="match status" value="1"/>
</dbReference>
<proteinExistence type="predicted"/>
<name>A0ABS7SXA3_9FIRM</name>
<protein>
    <submittedName>
        <fullName evidence="6">Tagaturonate reductase</fullName>
        <ecNumber evidence="6">1.1.1.58</ecNumber>
    </submittedName>
</protein>
<evidence type="ECO:0000313" key="6">
    <source>
        <dbReference type="EMBL" id="MBZ2386177.1"/>
    </source>
</evidence>
<dbReference type="Pfam" id="PF08125">
    <property type="entry name" value="Mannitol_dh_C"/>
    <property type="match status" value="1"/>
</dbReference>
<keyword evidence="7" id="KW-1185">Reference proteome</keyword>
<dbReference type="RefSeq" id="WP_223418078.1">
    <property type="nucleotide sequence ID" value="NZ_JAIPME010000002.1"/>
</dbReference>
<evidence type="ECO:0000256" key="1">
    <source>
        <dbReference type="ARBA" id="ARBA00023002"/>
    </source>
</evidence>
<evidence type="ECO:0000259" key="4">
    <source>
        <dbReference type="Pfam" id="PF01232"/>
    </source>
</evidence>
<keyword evidence="1 6" id="KW-0560">Oxidoreductase</keyword>
<comment type="catalytic activity">
    <reaction evidence="3">
        <text>D-mannitol 1-phosphate + NAD(+) = beta-D-fructose 6-phosphate + NADH + H(+)</text>
        <dbReference type="Rhea" id="RHEA:19661"/>
        <dbReference type="ChEBI" id="CHEBI:15378"/>
        <dbReference type="ChEBI" id="CHEBI:57540"/>
        <dbReference type="ChEBI" id="CHEBI:57634"/>
        <dbReference type="ChEBI" id="CHEBI:57945"/>
        <dbReference type="ChEBI" id="CHEBI:61381"/>
        <dbReference type="EC" id="1.1.1.17"/>
    </reaction>
</comment>
<dbReference type="Pfam" id="PF01232">
    <property type="entry name" value="Mannitol_dh"/>
    <property type="match status" value="1"/>
</dbReference>
<comment type="caution">
    <text evidence="6">The sequence shown here is derived from an EMBL/GenBank/DDBJ whole genome shotgun (WGS) entry which is preliminary data.</text>
</comment>
<dbReference type="InterPro" id="IPR013131">
    <property type="entry name" value="Mannitol_DH_N"/>
</dbReference>
<dbReference type="PANTHER" id="PTHR30524:SF0">
    <property type="entry name" value="ALTRONATE OXIDOREDUCTASE-RELATED"/>
    <property type="match status" value="1"/>
</dbReference>
<dbReference type="InterPro" id="IPR013118">
    <property type="entry name" value="Mannitol_DH_C"/>
</dbReference>
<evidence type="ECO:0000256" key="2">
    <source>
        <dbReference type="ARBA" id="ARBA00023027"/>
    </source>
</evidence>
<evidence type="ECO:0000313" key="7">
    <source>
        <dbReference type="Proteomes" id="UP000734271"/>
    </source>
</evidence>
<dbReference type="InterPro" id="IPR008927">
    <property type="entry name" value="6-PGluconate_DH-like_C_sf"/>
</dbReference>
<dbReference type="PANTHER" id="PTHR30524">
    <property type="entry name" value="MANNITOL-1-PHOSPHATE 5-DEHYDROGENASE"/>
    <property type="match status" value="1"/>
</dbReference>
<dbReference type="Gene3D" id="1.10.1040.10">
    <property type="entry name" value="N-(1-d-carboxylethyl)-l-norvaline Dehydrogenase, domain 2"/>
    <property type="match status" value="1"/>
</dbReference>
<keyword evidence="2" id="KW-0520">NAD</keyword>
<dbReference type="Proteomes" id="UP000734271">
    <property type="component" value="Unassembled WGS sequence"/>
</dbReference>
<organism evidence="6 7">
    <name type="scientific">Anaerococcus murdochii</name>
    <dbReference type="NCBI Taxonomy" id="411577"/>
    <lineage>
        <taxon>Bacteria</taxon>
        <taxon>Bacillati</taxon>
        <taxon>Bacillota</taxon>
        <taxon>Tissierellia</taxon>
        <taxon>Tissierellales</taxon>
        <taxon>Peptoniphilaceae</taxon>
        <taxon>Anaerococcus</taxon>
    </lineage>
</organism>
<evidence type="ECO:0000259" key="5">
    <source>
        <dbReference type="Pfam" id="PF08125"/>
    </source>
</evidence>
<gene>
    <name evidence="6" type="ORF">K8P03_02530</name>
</gene>
<evidence type="ECO:0000256" key="3">
    <source>
        <dbReference type="ARBA" id="ARBA00048615"/>
    </source>
</evidence>
<sequence>MENISEIVKKEKRKETILQFGEGNFLRAFVDWMIDLSNERDNKPGDVVIVQPIANGIVDLLNEQNGIYTLSMRGNSETGKKIENRVIKSVSRGINPYADFKAYKEFVESEDLKYVISNTTEAGISYHEEDFKEDQVQDSFPAKVAQLLYFRYKKYDGDLDKGLVFFPVELIDNNGYYLEKYVNQHIDHWGLGDDFKEWFKKANHITSTLVDRIVTGRPSPEEAQEFFKENGYEDKLLVFSELFNLWVIEGDKERAKDFGFENLPCNVIWTDNVAPYKKRKVRILNGGHTSTVPAAVIHGHDIVRDFMEDEVFANYLNDLIDQEVIPNIDLPKEDLVKFKNEVFLRFNNPYVDHKLLSITLNSISKFNARCLPSIVDFYNESGKTPKHFAFSLASLIRFYEIEETSEGYFGKDENGKTYPVKDDQDLLEFFAAKAKDENYIDQVLDSDIWGYDLSKLGDFKEAVKKYYEEIKAKSIREVMKEI</sequence>